<protein>
    <submittedName>
        <fullName evidence="2">DUF4381 domain-containing protein</fullName>
    </submittedName>
</protein>
<dbReference type="InterPro" id="IPR025489">
    <property type="entry name" value="DUF4381"/>
</dbReference>
<feature type="transmembrane region" description="Helical" evidence="1">
    <location>
        <begin position="23"/>
        <end position="44"/>
    </location>
</feature>
<organism evidence="2 3">
    <name type="scientific">Aliidiomarina soli</name>
    <dbReference type="NCBI Taxonomy" id="1928574"/>
    <lineage>
        <taxon>Bacteria</taxon>
        <taxon>Pseudomonadati</taxon>
        <taxon>Pseudomonadota</taxon>
        <taxon>Gammaproteobacteria</taxon>
        <taxon>Alteromonadales</taxon>
        <taxon>Idiomarinaceae</taxon>
        <taxon>Aliidiomarina</taxon>
    </lineage>
</organism>
<keyword evidence="3" id="KW-1185">Reference proteome</keyword>
<keyword evidence="1" id="KW-0472">Membrane</keyword>
<proteinExistence type="predicted"/>
<evidence type="ECO:0000313" key="2">
    <source>
        <dbReference type="EMBL" id="RUO34505.1"/>
    </source>
</evidence>
<dbReference type="Pfam" id="PF14316">
    <property type="entry name" value="DUF4381"/>
    <property type="match status" value="1"/>
</dbReference>
<reference evidence="2 3" key="1">
    <citation type="journal article" date="2011" name="Front. Microbiol.">
        <title>Genomic signatures of strain selection and enhancement in Bacillus atrophaeus var. globigii, a historical biowarfare simulant.</title>
        <authorList>
            <person name="Gibbons H.S."/>
            <person name="Broomall S.M."/>
            <person name="McNew L.A."/>
            <person name="Daligault H."/>
            <person name="Chapman C."/>
            <person name="Bruce D."/>
            <person name="Karavis M."/>
            <person name="Krepps M."/>
            <person name="McGregor P.A."/>
            <person name="Hong C."/>
            <person name="Park K.H."/>
            <person name="Akmal A."/>
            <person name="Feldman A."/>
            <person name="Lin J.S."/>
            <person name="Chang W.E."/>
            <person name="Higgs B.W."/>
            <person name="Demirev P."/>
            <person name="Lindquist J."/>
            <person name="Liem A."/>
            <person name="Fochler E."/>
            <person name="Read T.D."/>
            <person name="Tapia R."/>
            <person name="Johnson S."/>
            <person name="Bishop-Lilly K.A."/>
            <person name="Detter C."/>
            <person name="Han C."/>
            <person name="Sozhamannan S."/>
            <person name="Rosenzweig C.N."/>
            <person name="Skowronski E.W."/>
        </authorList>
    </citation>
    <scope>NUCLEOTIDE SEQUENCE [LARGE SCALE GENOMIC DNA]</scope>
    <source>
        <strain evidence="2 3">Y4G10-17</strain>
    </source>
</reference>
<dbReference type="RefSeq" id="WP_126797585.1">
    <property type="nucleotide sequence ID" value="NZ_PIPO01000001.1"/>
</dbReference>
<accession>A0A432WL55</accession>
<keyword evidence="1" id="KW-0812">Transmembrane</keyword>
<dbReference type="EMBL" id="PIPO01000001">
    <property type="protein sequence ID" value="RUO34505.1"/>
    <property type="molecule type" value="Genomic_DNA"/>
</dbReference>
<sequence length="155" mass="17712">MSSDLGLHDIADTYSVSWWPLAWGWWVLITLLIVLLGGVCFWLIQRARQRRGLRLLRAQLKHPLPSLSAVNLTLKQAALLYYPRQQIAALHSEQWQAFLLEQLPPQKHAAFAPRFNQFQALQYQPHDAATVAAYQQLIADWANAAWPPKHRQGAA</sequence>
<keyword evidence="1" id="KW-1133">Transmembrane helix</keyword>
<name>A0A432WL55_9GAMM</name>
<evidence type="ECO:0000313" key="3">
    <source>
        <dbReference type="Proteomes" id="UP000287823"/>
    </source>
</evidence>
<evidence type="ECO:0000256" key="1">
    <source>
        <dbReference type="SAM" id="Phobius"/>
    </source>
</evidence>
<dbReference type="Proteomes" id="UP000287823">
    <property type="component" value="Unassembled WGS sequence"/>
</dbReference>
<dbReference type="AlphaFoldDB" id="A0A432WL55"/>
<comment type="caution">
    <text evidence="2">The sequence shown here is derived from an EMBL/GenBank/DDBJ whole genome shotgun (WGS) entry which is preliminary data.</text>
</comment>
<gene>
    <name evidence="2" type="ORF">CWE14_00385</name>
</gene>